<feature type="domain" description="DUF4872" evidence="2">
    <location>
        <begin position="180"/>
        <end position="251"/>
    </location>
</feature>
<accession>A0ABZ3F2X7</accession>
<evidence type="ECO:0000313" key="3">
    <source>
        <dbReference type="EMBL" id="XAH76282.1"/>
    </source>
</evidence>
<gene>
    <name evidence="3" type="ORF">V6984_11145</name>
</gene>
<evidence type="ECO:0000313" key="4">
    <source>
        <dbReference type="Proteomes" id="UP001451571"/>
    </source>
</evidence>
<evidence type="ECO:0000259" key="1">
    <source>
        <dbReference type="Pfam" id="PF14399"/>
    </source>
</evidence>
<name>A0ABZ3F2X7_9FIRM</name>
<dbReference type="InterPro" id="IPR032369">
    <property type="entry name" value="DUF4872"/>
</dbReference>
<dbReference type="InterPro" id="IPR026935">
    <property type="entry name" value="BtrH_N"/>
</dbReference>
<dbReference type="Pfam" id="PF14399">
    <property type="entry name" value="BtrH_N"/>
    <property type="match status" value="1"/>
</dbReference>
<proteinExistence type="predicted"/>
<organism evidence="3 4">
    <name type="scientific">Kineothrix sedimenti</name>
    <dbReference type="NCBI Taxonomy" id="3123317"/>
    <lineage>
        <taxon>Bacteria</taxon>
        <taxon>Bacillati</taxon>
        <taxon>Bacillota</taxon>
        <taxon>Clostridia</taxon>
        <taxon>Lachnospirales</taxon>
        <taxon>Lachnospiraceae</taxon>
        <taxon>Kineothrix</taxon>
    </lineage>
</organism>
<evidence type="ECO:0000259" key="2">
    <source>
        <dbReference type="Pfam" id="PF16169"/>
    </source>
</evidence>
<feature type="domain" description="Butirosin biosynthesis protein H N-terminal" evidence="1">
    <location>
        <begin position="16"/>
        <end position="152"/>
    </location>
</feature>
<protein>
    <submittedName>
        <fullName evidence="3">BtrH N-terminal domain-containing protein</fullName>
    </submittedName>
</protein>
<dbReference type="EMBL" id="CP146256">
    <property type="protein sequence ID" value="XAH76282.1"/>
    <property type="molecule type" value="Genomic_DNA"/>
</dbReference>
<dbReference type="Pfam" id="PF16169">
    <property type="entry name" value="DUF4872"/>
    <property type="match status" value="1"/>
</dbReference>
<dbReference type="RefSeq" id="WP_342759855.1">
    <property type="nucleotide sequence ID" value="NZ_CP146256.1"/>
</dbReference>
<dbReference type="Proteomes" id="UP001451571">
    <property type="component" value="Chromosome"/>
</dbReference>
<reference evidence="3 4" key="1">
    <citation type="submission" date="2024-02" db="EMBL/GenBank/DDBJ databases">
        <title>Bacterial strain from lacustrine sediment.</title>
        <authorList>
            <person name="Petit C."/>
            <person name="Fadhlaoui K."/>
        </authorList>
    </citation>
    <scope>NUCLEOTIDE SEQUENCE [LARGE SCALE GENOMIC DNA]</scope>
    <source>
        <strain evidence="3 4">IPX-CK</strain>
    </source>
</reference>
<keyword evidence="4" id="KW-1185">Reference proteome</keyword>
<sequence length="357" mass="41150">MKQMLNISHRVDDYVCMWNGIEDLYIRDTHENLPPKFFFSLASFGSFCYMKTNHSELKRMVALGDGRTKQMYAFLAPIVGFDFKHHEFKTFKKALTRAKAEINDGFPCILGALDMYYLQYYPKLYHGKSIPFHYVMMIGYDDEAQCVYINDCGKKETQVLAYDELRLAWDCSYPGLSKPNTVCTIRMRSMRDKYEIAKEALSKKCDLFLNPPVGFIGYRGLDKLIKDLPNWKTELSKEDYNNLLFNMVQFFGTVPTVPNALQGINEEDDVEFGGGFDKISVVLEALGEEYKDLKMMKASGTFSEGAIIISRIKDIIVEYLTDQGDRTNEFPMLFTDIQQIMKKGFEILRTESDCNGI</sequence>